<dbReference type="GO" id="GO:0005737">
    <property type="term" value="C:cytoplasm"/>
    <property type="evidence" value="ECO:0007669"/>
    <property type="project" value="TreeGrafter"/>
</dbReference>
<gene>
    <name evidence="8" type="ORF">Poli38472_000016</name>
</gene>
<dbReference type="GO" id="GO:0031510">
    <property type="term" value="C:SUMO activating enzyme complex"/>
    <property type="evidence" value="ECO:0007669"/>
    <property type="project" value="TreeGrafter"/>
</dbReference>
<comment type="pathway">
    <text evidence="2">Protein modification; protein sumoylation.</text>
</comment>
<keyword evidence="5" id="KW-0539">Nucleus</keyword>
<accession>A0A8K1CBG1</accession>
<dbReference type="PRINTS" id="PR01849">
    <property type="entry name" value="UBIQUITINACT"/>
</dbReference>
<dbReference type="GO" id="GO:0016925">
    <property type="term" value="P:protein sumoylation"/>
    <property type="evidence" value="ECO:0007669"/>
    <property type="project" value="TreeGrafter"/>
</dbReference>
<dbReference type="OrthoDB" id="10252231at2759"/>
<comment type="caution">
    <text evidence="8">The sequence shown here is derived from an EMBL/GenBank/DDBJ whole genome shotgun (WGS) entry which is preliminary data.</text>
</comment>
<dbReference type="InterPro" id="IPR035985">
    <property type="entry name" value="Ubiquitin-activating_enz"/>
</dbReference>
<name>A0A8K1CBG1_PYTOL</name>
<evidence type="ECO:0000259" key="7">
    <source>
        <dbReference type="Pfam" id="PF00899"/>
    </source>
</evidence>
<reference evidence="8" key="1">
    <citation type="submission" date="2019-03" db="EMBL/GenBank/DDBJ databases">
        <title>Long read genome sequence of the mycoparasitic Pythium oligandrum ATCC 38472 isolated from sugarbeet rhizosphere.</title>
        <authorList>
            <person name="Gaulin E."/>
        </authorList>
    </citation>
    <scope>NUCLEOTIDE SEQUENCE</scope>
    <source>
        <strain evidence="8">ATCC 38472_TT</strain>
    </source>
</reference>
<evidence type="ECO:0000256" key="2">
    <source>
        <dbReference type="ARBA" id="ARBA00004718"/>
    </source>
</evidence>
<protein>
    <recommendedName>
        <fullName evidence="6">Ubiquitin-like 1-activating enzyme E1A</fullName>
    </recommendedName>
</protein>
<organism evidence="8 9">
    <name type="scientific">Pythium oligandrum</name>
    <name type="common">Mycoparasitic fungus</name>
    <dbReference type="NCBI Taxonomy" id="41045"/>
    <lineage>
        <taxon>Eukaryota</taxon>
        <taxon>Sar</taxon>
        <taxon>Stramenopiles</taxon>
        <taxon>Oomycota</taxon>
        <taxon>Peronosporomycetes</taxon>
        <taxon>Pythiales</taxon>
        <taxon>Pythiaceae</taxon>
        <taxon>Pythium</taxon>
    </lineage>
</organism>
<dbReference type="PANTHER" id="PTHR10953:SF162">
    <property type="entry name" value="SUMO-ACTIVATING ENZYME SUBUNIT 1"/>
    <property type="match status" value="1"/>
</dbReference>
<evidence type="ECO:0000313" key="9">
    <source>
        <dbReference type="Proteomes" id="UP000794436"/>
    </source>
</evidence>
<dbReference type="InterPro" id="IPR000594">
    <property type="entry name" value="ThiF_NAD_FAD-bd"/>
</dbReference>
<evidence type="ECO:0000256" key="6">
    <source>
        <dbReference type="ARBA" id="ARBA00044354"/>
    </source>
</evidence>
<evidence type="ECO:0000256" key="3">
    <source>
        <dbReference type="ARBA" id="ARBA00005673"/>
    </source>
</evidence>
<dbReference type="AlphaFoldDB" id="A0A8K1CBG1"/>
<proteinExistence type="inferred from homology"/>
<dbReference type="Gene3D" id="3.40.50.720">
    <property type="entry name" value="NAD(P)-binding Rossmann-like Domain"/>
    <property type="match status" value="1"/>
</dbReference>
<dbReference type="Proteomes" id="UP000794436">
    <property type="component" value="Unassembled WGS sequence"/>
</dbReference>
<evidence type="ECO:0000256" key="5">
    <source>
        <dbReference type="ARBA" id="ARBA00023242"/>
    </source>
</evidence>
<dbReference type="PANTHER" id="PTHR10953">
    <property type="entry name" value="UBIQUITIN-ACTIVATING ENZYME E1"/>
    <property type="match status" value="1"/>
</dbReference>
<dbReference type="SUPFAM" id="SSF69572">
    <property type="entry name" value="Activating enzymes of the ubiquitin-like proteins"/>
    <property type="match status" value="1"/>
</dbReference>
<dbReference type="Pfam" id="PF00899">
    <property type="entry name" value="ThiF"/>
    <property type="match status" value="1"/>
</dbReference>
<dbReference type="EMBL" id="SPLM01000108">
    <property type="protein sequence ID" value="TMW59974.1"/>
    <property type="molecule type" value="Genomic_DNA"/>
</dbReference>
<dbReference type="InterPro" id="IPR000011">
    <property type="entry name" value="UBQ/SUMO-activ_enz_E1-like"/>
</dbReference>
<dbReference type="InterPro" id="IPR045886">
    <property type="entry name" value="ThiF/MoeB/HesA"/>
</dbReference>
<comment type="similarity">
    <text evidence="3">Belongs to the ubiquitin-activating E1 family.</text>
</comment>
<evidence type="ECO:0000313" key="8">
    <source>
        <dbReference type="EMBL" id="TMW59974.1"/>
    </source>
</evidence>
<keyword evidence="9" id="KW-1185">Reference proteome</keyword>
<evidence type="ECO:0000256" key="1">
    <source>
        <dbReference type="ARBA" id="ARBA00004123"/>
    </source>
</evidence>
<comment type="subcellular location">
    <subcellularLocation>
        <location evidence="1">Nucleus</location>
    </subcellularLocation>
</comment>
<sequence>MVTAMEVETTFSAAEAAVYDRQMRLWGVEAQKRLQNSHVLISGLTVLGAELVKNLVLSGMNVTVHDTTQVTDATVATQFFFDAADIGQNRAEASLAKVRDLNPLVRVQSETTPLDQLPDTFVEQFTLVCLIGASEATELRFDALCRAHNIAFLTAHAFGFEGIMFADLGHHTYRRTPVGENAQPSDPITVEFPSLNATHDVQWSSLQNTRKRGPQMPRVFVKHQLLQGFRSAQQLAIITSEHTDSFVAYATEQLQKHGLAAEFFSLEELRGLVQVAQVDLAPVCAILAGILGQEVIKAVSQKDEPICNYFYFDGAAGIVRRIG</sequence>
<dbReference type="GO" id="GO:0019948">
    <property type="term" value="F:SUMO activating enzyme activity"/>
    <property type="evidence" value="ECO:0007669"/>
    <property type="project" value="TreeGrafter"/>
</dbReference>
<evidence type="ECO:0000256" key="4">
    <source>
        <dbReference type="ARBA" id="ARBA00022786"/>
    </source>
</evidence>
<keyword evidence="4" id="KW-0833">Ubl conjugation pathway</keyword>
<feature type="domain" description="THIF-type NAD/FAD binding fold" evidence="7">
    <location>
        <begin position="19"/>
        <end position="312"/>
    </location>
</feature>